<reference evidence="3" key="1">
    <citation type="submission" date="2016-09" db="EMBL/GenBank/DDBJ databases">
        <authorList>
            <person name="Jeantristanb JTB J.-T."/>
            <person name="Ricardo R."/>
        </authorList>
    </citation>
    <scope>NUCLEOTIDE SEQUENCE [LARGE SCALE GENOMIC DNA]</scope>
</reference>
<evidence type="ECO:0000313" key="2">
    <source>
        <dbReference type="EMBL" id="SCV74705.1"/>
    </source>
</evidence>
<sequence>MTPARYSPRTQNHATNFAPLYPGIHASTFGAHSLSGILAVVEKVAPSSLPANRPAANDTGPERPTIMSGRAGDMNEDRSEEDSLNAMMRRALTGLEA</sequence>
<name>A0A238FNF0_9BASI</name>
<feature type="region of interest" description="Disordered" evidence="1">
    <location>
        <begin position="47"/>
        <end position="85"/>
    </location>
</feature>
<gene>
    <name evidence="2" type="ORF">BQ2448_7734</name>
</gene>
<evidence type="ECO:0000256" key="1">
    <source>
        <dbReference type="SAM" id="MobiDB-lite"/>
    </source>
</evidence>
<dbReference type="Proteomes" id="UP000198372">
    <property type="component" value="Unassembled WGS sequence"/>
</dbReference>
<keyword evidence="3" id="KW-1185">Reference proteome</keyword>
<evidence type="ECO:0000313" key="3">
    <source>
        <dbReference type="Proteomes" id="UP000198372"/>
    </source>
</evidence>
<protein>
    <submittedName>
        <fullName evidence="2">BQ2448_7734 protein</fullName>
    </submittedName>
</protein>
<dbReference type="EMBL" id="FMSP01000023">
    <property type="protein sequence ID" value="SCV74705.1"/>
    <property type="molecule type" value="Genomic_DNA"/>
</dbReference>
<dbReference type="AlphaFoldDB" id="A0A238FNF0"/>
<proteinExistence type="predicted"/>
<accession>A0A238FNF0</accession>
<organism evidence="2 3">
    <name type="scientific">Microbotryum intermedium</name>
    <dbReference type="NCBI Taxonomy" id="269621"/>
    <lineage>
        <taxon>Eukaryota</taxon>
        <taxon>Fungi</taxon>
        <taxon>Dikarya</taxon>
        <taxon>Basidiomycota</taxon>
        <taxon>Pucciniomycotina</taxon>
        <taxon>Microbotryomycetes</taxon>
        <taxon>Microbotryales</taxon>
        <taxon>Microbotryaceae</taxon>
        <taxon>Microbotryum</taxon>
    </lineage>
</organism>